<name>A0A0A9FZQ7_ARUDO</name>
<reference evidence="1" key="1">
    <citation type="submission" date="2014-09" db="EMBL/GenBank/DDBJ databases">
        <authorList>
            <person name="Magalhaes I.L.F."/>
            <person name="Oliveira U."/>
            <person name="Santos F.R."/>
            <person name="Vidigal T.H.D.A."/>
            <person name="Brescovit A.D."/>
            <person name="Santos A.J."/>
        </authorList>
    </citation>
    <scope>NUCLEOTIDE SEQUENCE</scope>
    <source>
        <tissue evidence="1">Shoot tissue taken approximately 20 cm above the soil surface</tissue>
    </source>
</reference>
<protein>
    <submittedName>
        <fullName evidence="1">Replication factor C subunit 2</fullName>
    </submittedName>
</protein>
<sequence length="84" mass="9762">MAREVSLLQHLKKKKKQKIVLPELLSEDQSLWYVEKSTDSLTGDIQKLKILICSIHQALISFPKLFTYSCLLLVWNIVRANNHI</sequence>
<accession>A0A0A9FZQ7</accession>
<reference evidence="1" key="2">
    <citation type="journal article" date="2015" name="Data Brief">
        <title>Shoot transcriptome of the giant reed, Arundo donax.</title>
        <authorList>
            <person name="Barrero R.A."/>
            <person name="Guerrero F.D."/>
            <person name="Moolhuijzen P."/>
            <person name="Goolsby J.A."/>
            <person name="Tidwell J."/>
            <person name="Bellgard S.E."/>
            <person name="Bellgard M.I."/>
        </authorList>
    </citation>
    <scope>NUCLEOTIDE SEQUENCE</scope>
    <source>
        <tissue evidence="1">Shoot tissue taken approximately 20 cm above the soil surface</tissue>
    </source>
</reference>
<dbReference type="EMBL" id="GBRH01179566">
    <property type="protein sequence ID" value="JAE18330.1"/>
    <property type="molecule type" value="Transcribed_RNA"/>
</dbReference>
<evidence type="ECO:0000313" key="1">
    <source>
        <dbReference type="EMBL" id="JAE18330.1"/>
    </source>
</evidence>
<dbReference type="AlphaFoldDB" id="A0A0A9FZQ7"/>
<proteinExistence type="predicted"/>
<organism evidence="1">
    <name type="scientific">Arundo donax</name>
    <name type="common">Giant reed</name>
    <name type="synonym">Donax arundinaceus</name>
    <dbReference type="NCBI Taxonomy" id="35708"/>
    <lineage>
        <taxon>Eukaryota</taxon>
        <taxon>Viridiplantae</taxon>
        <taxon>Streptophyta</taxon>
        <taxon>Embryophyta</taxon>
        <taxon>Tracheophyta</taxon>
        <taxon>Spermatophyta</taxon>
        <taxon>Magnoliopsida</taxon>
        <taxon>Liliopsida</taxon>
        <taxon>Poales</taxon>
        <taxon>Poaceae</taxon>
        <taxon>PACMAD clade</taxon>
        <taxon>Arundinoideae</taxon>
        <taxon>Arundineae</taxon>
        <taxon>Arundo</taxon>
    </lineage>
</organism>